<evidence type="ECO:0000256" key="2">
    <source>
        <dbReference type="SAM" id="MobiDB-lite"/>
    </source>
</evidence>
<dbReference type="eggNOG" id="ENOG502RC3N">
    <property type="taxonomic scope" value="Eukaryota"/>
</dbReference>
<feature type="compositionally biased region" description="Polar residues" evidence="2">
    <location>
        <begin position="352"/>
        <end position="367"/>
    </location>
</feature>
<feature type="region of interest" description="Disordered" evidence="2">
    <location>
        <begin position="820"/>
        <end position="839"/>
    </location>
</feature>
<feature type="compositionally biased region" description="Low complexity" evidence="2">
    <location>
        <begin position="931"/>
        <end position="956"/>
    </location>
</feature>
<sequence>MVNFKAQHLLLQGILEHIHMADLKKVLSGDEDFLQTSQVMLMPREGDAQPILSPMKRLSNIFDHVVNRIDKIENQLAILQDLPCATQLLEGSQGTGRPIEDLWHLIKLRKMVEGNEEAIAKSIQTLQDLLTDLYALKVKVEDLRKDVDMLKDMFEKVHLERLDLFSEDLKTQNRQMIVLKREVMSLQKAINAIPRSDDVVLWSGLHEAMFSPGTASLELELSNMWPTTEPPPQAAFAQTQNLEGVVHTHVAELIQGPRLLQTSWHSDIQVPLPNQESVQSLPSGSAKGPGQPQALIAGPGPAAGPATVLGPESHAMAPVGPHVTPGFVPAPLPASGPGTGPSPFWAEGLLQPGTSASGFLQSPQHQPSKAPPPAREFGSAWPLSLQPYHPRKAEAHQLPAVEEKEEKYFTHYVRHTQEGSPKNGELKEKASQDGSPRDGALRDRALEARPKGPKSVLHRLRTTIANAATVTAAHAAAATSAARTARAAAKALEDAPATKMATEATTMAASGPLGVFADVLGAGISRGALEALGTDDEKQEDLMADYETFSPLSTLGLNTHEPALSQAMLYATQAISPEDKKKAVKYSMSHVAQMPVRHDTLKEEFAHLSSDLQQRFNYLVDMAGASRIGTAVDLLEERVDNLQKSGLKEEELEKVLGTQLETMKNYYIVLDRAVEKIQYRLDDIKILQSQIKSLEQSKVNKTTMEQELKELVPSDLDALKKEVAEIWQAVRKVMMEGFRLDPDRAAGFKRQLFERVKCISCDRQVEIMTGPQLITIRRAHLLWRLRPASASSYEYLQRQQMREHQQLQFQDLGIPEESFNPLGSHQDWGDGPRNDTSLKPKSCNLSTLYPYGDPQVIDYDTAEVDILGVDGILYKGRMNNHTGTRPSAPGEKEPAAMKIPCPPGQNLCDCMRSSALVDAIYPSLGPRTSISSPALGTPTTPLGRPPSSLLPLTLLPPLIPPPRDP</sequence>
<evidence type="ECO:0000313" key="4">
    <source>
        <dbReference type="EMBL" id="KFO24803.1"/>
    </source>
</evidence>
<feature type="region of interest" description="Disordered" evidence="2">
    <location>
        <begin position="415"/>
        <end position="455"/>
    </location>
</feature>
<dbReference type="EMBL" id="KN123497">
    <property type="protein sequence ID" value="KFO24803.1"/>
    <property type="molecule type" value="Genomic_DNA"/>
</dbReference>
<proteinExistence type="predicted"/>
<feature type="region of interest" description="Disordered" evidence="2">
    <location>
        <begin position="331"/>
        <end position="381"/>
    </location>
</feature>
<name>A0A091D2R7_FUKDA</name>
<dbReference type="Pfam" id="PF16043">
    <property type="entry name" value="DUF4795"/>
    <property type="match status" value="1"/>
</dbReference>
<evidence type="ECO:0000259" key="3">
    <source>
        <dbReference type="Pfam" id="PF16043"/>
    </source>
</evidence>
<dbReference type="PANTHER" id="PTHR47080">
    <property type="entry name" value="CHROMOSOME 16 OPEN READING FRAME 96"/>
    <property type="match status" value="1"/>
</dbReference>
<feature type="region of interest" description="Disordered" evidence="2">
    <location>
        <begin position="927"/>
        <end position="965"/>
    </location>
</feature>
<evidence type="ECO:0000256" key="1">
    <source>
        <dbReference type="SAM" id="Coils"/>
    </source>
</evidence>
<dbReference type="Proteomes" id="UP000028990">
    <property type="component" value="Unassembled WGS sequence"/>
</dbReference>
<feature type="compositionally biased region" description="Basic and acidic residues" evidence="2">
    <location>
        <begin position="424"/>
        <end position="450"/>
    </location>
</feature>
<feature type="region of interest" description="Disordered" evidence="2">
    <location>
        <begin position="275"/>
        <end position="303"/>
    </location>
</feature>
<gene>
    <name evidence="4" type="ORF">H920_13799</name>
</gene>
<organism evidence="4 5">
    <name type="scientific">Fukomys damarensis</name>
    <name type="common">Damaraland mole rat</name>
    <name type="synonym">Cryptomys damarensis</name>
    <dbReference type="NCBI Taxonomy" id="885580"/>
    <lineage>
        <taxon>Eukaryota</taxon>
        <taxon>Metazoa</taxon>
        <taxon>Chordata</taxon>
        <taxon>Craniata</taxon>
        <taxon>Vertebrata</taxon>
        <taxon>Euteleostomi</taxon>
        <taxon>Mammalia</taxon>
        <taxon>Eutheria</taxon>
        <taxon>Euarchontoglires</taxon>
        <taxon>Glires</taxon>
        <taxon>Rodentia</taxon>
        <taxon>Hystricomorpha</taxon>
        <taxon>Bathyergidae</taxon>
        <taxon>Fukomys</taxon>
    </lineage>
</organism>
<dbReference type="AlphaFoldDB" id="A0A091D2R7"/>
<keyword evidence="5" id="KW-1185">Reference proteome</keyword>
<feature type="domain" description="DUF4795" evidence="3">
    <location>
        <begin position="711"/>
        <end position="784"/>
    </location>
</feature>
<protein>
    <recommendedName>
        <fullName evidence="3">DUF4795 domain-containing protein</fullName>
    </recommendedName>
</protein>
<feature type="compositionally biased region" description="Low complexity" evidence="2">
    <location>
        <begin position="288"/>
        <end position="303"/>
    </location>
</feature>
<evidence type="ECO:0000313" key="5">
    <source>
        <dbReference type="Proteomes" id="UP000028990"/>
    </source>
</evidence>
<reference evidence="4 5" key="1">
    <citation type="submission" date="2013-11" db="EMBL/GenBank/DDBJ databases">
        <title>The Damaraland mole rat (Fukomys damarensis) genome and evolution of African mole rats.</title>
        <authorList>
            <person name="Gladyshev V.N."/>
            <person name="Fang X."/>
        </authorList>
    </citation>
    <scope>NUCLEOTIDE SEQUENCE [LARGE SCALE GENOMIC DNA]</scope>
    <source>
        <tissue evidence="4">Liver</tissue>
    </source>
</reference>
<accession>A0A091D2R7</accession>
<feature type="coiled-coil region" evidence="1">
    <location>
        <begin position="126"/>
        <end position="189"/>
    </location>
</feature>
<dbReference type="InterPro" id="IPR032013">
    <property type="entry name" value="DUF4795"/>
</dbReference>
<keyword evidence="1" id="KW-0175">Coiled coil</keyword>
<feature type="compositionally biased region" description="Basic and acidic residues" evidence="2">
    <location>
        <begin position="827"/>
        <end position="838"/>
    </location>
</feature>
<dbReference type="PANTHER" id="PTHR47080:SF1">
    <property type="entry name" value="CHROMOSOME 16 OPEN READING FRAME 96"/>
    <property type="match status" value="1"/>
</dbReference>